<keyword evidence="5 7" id="KW-1133">Transmembrane helix</keyword>
<dbReference type="Pfam" id="PF00528">
    <property type="entry name" value="BPD_transp_1"/>
    <property type="match status" value="1"/>
</dbReference>
<keyword evidence="11" id="KW-1185">Reference proteome</keyword>
<dbReference type="RefSeq" id="WP_167968481.1">
    <property type="nucleotide sequence ID" value="NZ_BHZG01000421.1"/>
</dbReference>
<feature type="transmembrane region" description="Helical" evidence="7">
    <location>
        <begin position="101"/>
        <end position="122"/>
    </location>
</feature>
<evidence type="ECO:0000256" key="1">
    <source>
        <dbReference type="ARBA" id="ARBA00004651"/>
    </source>
</evidence>
<feature type="transmembrane region" description="Helical" evidence="7">
    <location>
        <begin position="37"/>
        <end position="57"/>
    </location>
</feature>
<keyword evidence="2 7" id="KW-0813">Transport</keyword>
<keyword evidence="4 7" id="KW-0812">Transmembrane</keyword>
<keyword evidence="3" id="KW-1003">Cell membrane</keyword>
<dbReference type="AlphaFoldDB" id="A0A7X6CZ22"/>
<evidence type="ECO:0000256" key="7">
    <source>
        <dbReference type="RuleBase" id="RU363032"/>
    </source>
</evidence>
<keyword evidence="6 7" id="KW-0472">Membrane</keyword>
<feature type="transmembrane region" description="Helical" evidence="7">
    <location>
        <begin position="267"/>
        <end position="288"/>
    </location>
</feature>
<dbReference type="GO" id="GO:0055085">
    <property type="term" value="P:transmembrane transport"/>
    <property type="evidence" value="ECO:0007669"/>
    <property type="project" value="InterPro"/>
</dbReference>
<dbReference type="Proteomes" id="UP000578686">
    <property type="component" value="Unassembled WGS sequence"/>
</dbReference>
<organism evidence="10 11">
    <name type="scientific">Streptomyces lonarensis</name>
    <dbReference type="NCBI Taxonomy" id="700599"/>
    <lineage>
        <taxon>Bacteria</taxon>
        <taxon>Bacillati</taxon>
        <taxon>Actinomycetota</taxon>
        <taxon>Actinomycetes</taxon>
        <taxon>Kitasatosporales</taxon>
        <taxon>Streptomycetaceae</taxon>
        <taxon>Streptomyces</taxon>
    </lineage>
</organism>
<evidence type="ECO:0000256" key="2">
    <source>
        <dbReference type="ARBA" id="ARBA00022448"/>
    </source>
</evidence>
<dbReference type="CDD" id="cd06261">
    <property type="entry name" value="TM_PBP2"/>
    <property type="match status" value="1"/>
</dbReference>
<reference evidence="10 11" key="1">
    <citation type="submission" date="2020-03" db="EMBL/GenBank/DDBJ databases">
        <title>Draft genome of Streptomyces sp. ventii, isolated from the Axial Seamount in the Pacific Ocean, and resequencing of the two type strains Streptomyces lonarensis strain NCL 716 and Streptomyces bohaiensis strain 11A07.</title>
        <authorList>
            <person name="Loughran R.M."/>
            <person name="Pfannmuller K.M."/>
            <person name="Wasson B.J."/>
            <person name="Deadmond M.C."/>
            <person name="Paddock B.E."/>
            <person name="Koyack M.J."/>
            <person name="Gallegos D.A."/>
            <person name="Mitchell E.A."/>
            <person name="Ushijima B."/>
            <person name="Saw J.H."/>
            <person name="Mcphail K.L."/>
            <person name="Videau P."/>
        </authorList>
    </citation>
    <scope>NUCLEOTIDE SEQUENCE [LARGE SCALE GENOMIC DNA]</scope>
    <source>
        <strain evidence="10 11">NCL716</strain>
    </source>
</reference>
<evidence type="ECO:0000256" key="8">
    <source>
        <dbReference type="SAM" id="MobiDB-lite"/>
    </source>
</evidence>
<dbReference type="PROSITE" id="PS50928">
    <property type="entry name" value="ABC_TM1"/>
    <property type="match status" value="1"/>
</dbReference>
<gene>
    <name evidence="10" type="ORF">HCN56_06300</name>
</gene>
<evidence type="ECO:0000259" key="9">
    <source>
        <dbReference type="PROSITE" id="PS50928"/>
    </source>
</evidence>
<feature type="transmembrane region" description="Helical" evidence="7">
    <location>
        <begin position="209"/>
        <end position="231"/>
    </location>
</feature>
<evidence type="ECO:0000313" key="10">
    <source>
        <dbReference type="EMBL" id="NJQ05196.1"/>
    </source>
</evidence>
<dbReference type="PANTHER" id="PTHR32243:SF18">
    <property type="entry name" value="INNER MEMBRANE ABC TRANSPORTER PERMEASE PROTEIN YCJP"/>
    <property type="match status" value="1"/>
</dbReference>
<feature type="transmembrane region" description="Helical" evidence="7">
    <location>
        <begin position="166"/>
        <end position="188"/>
    </location>
</feature>
<evidence type="ECO:0000313" key="11">
    <source>
        <dbReference type="Proteomes" id="UP000578686"/>
    </source>
</evidence>
<dbReference type="SUPFAM" id="SSF161098">
    <property type="entry name" value="MetI-like"/>
    <property type="match status" value="1"/>
</dbReference>
<comment type="caution">
    <text evidence="10">The sequence shown here is derived from an EMBL/GenBank/DDBJ whole genome shotgun (WGS) entry which is preliminary data.</text>
</comment>
<comment type="similarity">
    <text evidence="7">Belongs to the binding-protein-dependent transport system permease family.</text>
</comment>
<dbReference type="PANTHER" id="PTHR32243">
    <property type="entry name" value="MALTOSE TRANSPORT SYSTEM PERMEASE-RELATED"/>
    <property type="match status" value="1"/>
</dbReference>
<name>A0A7X6CZ22_9ACTN</name>
<protein>
    <submittedName>
        <fullName evidence="10">Carbohydrate ABC transporter permease</fullName>
    </submittedName>
</protein>
<evidence type="ECO:0000256" key="4">
    <source>
        <dbReference type="ARBA" id="ARBA00022692"/>
    </source>
</evidence>
<dbReference type="Gene3D" id="1.10.3720.10">
    <property type="entry name" value="MetI-like"/>
    <property type="match status" value="1"/>
</dbReference>
<feature type="region of interest" description="Disordered" evidence="8">
    <location>
        <begin position="1"/>
        <end position="30"/>
    </location>
</feature>
<dbReference type="GO" id="GO:0005886">
    <property type="term" value="C:plasma membrane"/>
    <property type="evidence" value="ECO:0007669"/>
    <property type="project" value="UniProtKB-SubCell"/>
</dbReference>
<sequence>MSTPATTLRRLTGGSTPATTPDGAQDLRPDRKKPTRWFNLGGLLVFVVMAFPVYWMLVSAFRPGREIRSYDQTLWPSSFTLEGFQSAINSNFFWTSVRTSLIVTTVTVVAAMLLALLTAFAIGRFRFYGRKPLLIVLVLVQLLPPLAMLIPLYLQLNRMGGLNQYWALIVVYTVSALPFAVWMLRGFIINIPRELEESAMVDGCTRMGAFWRVVFPLIGPGIAATSVFSLVNTWNEYLLAYVVMQDNERWTLPVWLMSMTTQRGTNFGSLMAASVLIALPVVIFFMIVQRKMASGLTSGAVKG</sequence>
<dbReference type="EMBL" id="JAAVJD010000028">
    <property type="protein sequence ID" value="NJQ05196.1"/>
    <property type="molecule type" value="Genomic_DNA"/>
</dbReference>
<feature type="transmembrane region" description="Helical" evidence="7">
    <location>
        <begin position="134"/>
        <end position="154"/>
    </location>
</feature>
<evidence type="ECO:0000256" key="6">
    <source>
        <dbReference type="ARBA" id="ARBA00023136"/>
    </source>
</evidence>
<dbReference type="InterPro" id="IPR035906">
    <property type="entry name" value="MetI-like_sf"/>
</dbReference>
<proteinExistence type="inferred from homology"/>
<evidence type="ECO:0000256" key="5">
    <source>
        <dbReference type="ARBA" id="ARBA00022989"/>
    </source>
</evidence>
<evidence type="ECO:0000256" key="3">
    <source>
        <dbReference type="ARBA" id="ARBA00022475"/>
    </source>
</evidence>
<comment type="subcellular location">
    <subcellularLocation>
        <location evidence="1 7">Cell membrane</location>
        <topology evidence="1 7">Multi-pass membrane protein</topology>
    </subcellularLocation>
</comment>
<feature type="domain" description="ABC transmembrane type-1" evidence="9">
    <location>
        <begin position="97"/>
        <end position="288"/>
    </location>
</feature>
<accession>A0A7X6CZ22</accession>
<dbReference type="InterPro" id="IPR050901">
    <property type="entry name" value="BP-dep_ABC_trans_perm"/>
</dbReference>
<dbReference type="InterPro" id="IPR000515">
    <property type="entry name" value="MetI-like"/>
</dbReference>